<dbReference type="RefSeq" id="WP_266116921.1">
    <property type="nucleotide sequence ID" value="NZ_JANIDY010000003.1"/>
</dbReference>
<name>A0ABT3WJB8_9PROT</name>
<proteinExistence type="predicted"/>
<dbReference type="InterPro" id="IPR008999">
    <property type="entry name" value="Actin-crosslinking"/>
</dbReference>
<keyword evidence="3" id="KW-1185">Reference proteome</keyword>
<dbReference type="Pfam" id="PF04577">
    <property type="entry name" value="Glyco_transf_61"/>
    <property type="match status" value="1"/>
</dbReference>
<dbReference type="Proteomes" id="UP001165576">
    <property type="component" value="Unassembled WGS sequence"/>
</dbReference>
<evidence type="ECO:0000313" key="3">
    <source>
        <dbReference type="Proteomes" id="UP001165576"/>
    </source>
</evidence>
<evidence type="ECO:0000259" key="1">
    <source>
        <dbReference type="Pfam" id="PF04577"/>
    </source>
</evidence>
<gene>
    <name evidence="2" type="ORF">NQF86_06995</name>
</gene>
<comment type="caution">
    <text evidence="2">The sequence shown here is derived from an EMBL/GenBank/DDBJ whole genome shotgun (WGS) entry which is preliminary data.</text>
</comment>
<dbReference type="SUPFAM" id="SSF50405">
    <property type="entry name" value="Actin-crosslinking proteins"/>
    <property type="match status" value="1"/>
</dbReference>
<dbReference type="InterPro" id="IPR049625">
    <property type="entry name" value="Glyco_transf_61_cat"/>
</dbReference>
<organism evidence="2 3">
    <name type="scientific">Bombella pluederhausensis</name>
    <dbReference type="NCBI Taxonomy" id="2967336"/>
    <lineage>
        <taxon>Bacteria</taxon>
        <taxon>Pseudomonadati</taxon>
        <taxon>Pseudomonadota</taxon>
        <taxon>Alphaproteobacteria</taxon>
        <taxon>Acetobacterales</taxon>
        <taxon>Acetobacteraceae</taxon>
        <taxon>Bombella</taxon>
    </lineage>
</organism>
<feature type="domain" description="Glycosyltransferase 61 catalytic" evidence="1">
    <location>
        <begin position="99"/>
        <end position="272"/>
    </location>
</feature>
<accession>A0ABT3WJB8</accession>
<evidence type="ECO:0000313" key="2">
    <source>
        <dbReference type="EMBL" id="MCX5618409.1"/>
    </source>
</evidence>
<reference evidence="2" key="1">
    <citation type="submission" date="2022-07" db="EMBL/GenBank/DDBJ databases">
        <title>Bombella genomes.</title>
        <authorList>
            <person name="Harer L."/>
            <person name="Styblova S."/>
            <person name="Ehrmann M."/>
        </authorList>
    </citation>
    <scope>NUCLEOTIDE SEQUENCE</scope>
    <source>
        <strain evidence="2">TMW 2.2543</strain>
    </source>
</reference>
<dbReference type="EMBL" id="JANIDY010000003">
    <property type="protein sequence ID" value="MCX5618409.1"/>
    <property type="molecule type" value="Genomic_DNA"/>
</dbReference>
<sequence>MNVEYAHIYQNGLKIFDENPPIDIIKDCLYIPRINYRMDDGQHGIYDFYGRLVDAGGSRRGWPNHTHGQSHNCCISPSFAYPWAPEECYFYGGHMHKHYGHFIIQVLPRYWARKGDYKKHKILVHSMESVGELFSIPWMREFFNILDVKEEDFVIFDRPTRIKNLIMPGASFEEEHFAHKIFAEFCNNIGLQEGEGDLGDKPVFLTRSRFTSTLRSIQDEYKVADILEADGFRVISPETLTLREQFNIFSQHRPTVGFVGSAFHNSIFCPSPIGVALSCDWTYCSNYYLSDQVNNASIAYLKAPAVKTLPMDGPRLLYKVEQPEVVADYIRQVVDDKIWERSKPPISTPAEDNFIQDKKYHIKTDHGTYLQINKQTGIIHHSNSVDPDTIRLIGQLSPTGWIRLTTPSGEILTMMQDQRQGPYLYYKMQYDPLNRLGLLHPLYKRYLCAIPNGTLDNNRSDIGDWESFSLEEL</sequence>
<protein>
    <submittedName>
        <fullName evidence="2">Glycosyltransferase family 61 protein</fullName>
    </submittedName>
</protein>